<sequence>MFLELFDTLRRHQVPVSLRELLDLHAAVDRGLAFADVEDFYQLARTVMVKDERHFDRFDRAFAAWLGAVESLDAAIEALIPDDWLRREFDKHLSDEEKAKVESLGGLEKLIETFKKRLSEQQKRHAGGNKWIGTGGTSPFGAYGYNPEGIRIGQDGSRQRRAVKVWDERRFRDYDDDQTLGPRNIKLALRRLRRFARQGAADEFDIDATIRDTARDAGLLNVRMRPPRHNAVKVLLFLDVGGSMDDHVRVCEELFSAARAEFKHLEHFYFHNCLYEGVWRNNVRRHREQFSTLELLRTFGSDYQVVIVGDAAMSPYEITHPGGSVEHFNDEAGAVWLQRLVDHFPQLVWLNPHPQRFWEFTHSTQLIRQVIGERMYGMTLEGLDAAMRNLVSGRPQS</sequence>
<reference evidence="2 3" key="1">
    <citation type="submission" date="2016-11" db="EMBL/GenBank/DDBJ databases">
        <authorList>
            <person name="Jaros S."/>
            <person name="Januszkiewicz K."/>
            <person name="Wedrychowicz H."/>
        </authorList>
    </citation>
    <scope>NUCLEOTIDE SEQUENCE [LARGE SCALE GENOMIC DNA]</scope>
    <source>
        <strain evidence="2 3">DSM 4740</strain>
    </source>
</reference>
<gene>
    <name evidence="1" type="ORF">HCU01_04240</name>
    <name evidence="2" type="ORF">SAMN05660971_00420</name>
</gene>
<accession>A0A1M7AA29</accession>
<dbReference type="PANTHER" id="PTHR39338:SF7">
    <property type="entry name" value="BLL6692 PROTEIN"/>
    <property type="match status" value="1"/>
</dbReference>
<dbReference type="AlphaFoldDB" id="A0A1M7AA29"/>
<dbReference type="Proteomes" id="UP000321726">
    <property type="component" value="Unassembled WGS sequence"/>
</dbReference>
<dbReference type="Pfam" id="PF05762">
    <property type="entry name" value="VWA_CoxE"/>
    <property type="match status" value="1"/>
</dbReference>
<protein>
    <submittedName>
        <fullName evidence="1">VWA domain-containing protein</fullName>
    </submittedName>
</protein>
<evidence type="ECO:0000313" key="2">
    <source>
        <dbReference type="EMBL" id="SHL39445.1"/>
    </source>
</evidence>
<dbReference type="EMBL" id="FRCA01000001">
    <property type="protein sequence ID" value="SHL39445.1"/>
    <property type="molecule type" value="Genomic_DNA"/>
</dbReference>
<dbReference type="RefSeq" id="WP_073433353.1">
    <property type="nucleotide sequence ID" value="NZ_BJXU01000013.1"/>
</dbReference>
<dbReference type="InterPro" id="IPR008912">
    <property type="entry name" value="Uncharacterised_CoxE"/>
</dbReference>
<reference evidence="1 4" key="2">
    <citation type="submission" date="2019-07" db="EMBL/GenBank/DDBJ databases">
        <title>Whole genome shotgun sequence of Halomonas cupida NBRC 102219.</title>
        <authorList>
            <person name="Hosoyama A."/>
            <person name="Uohara A."/>
            <person name="Ohji S."/>
            <person name="Ichikawa N."/>
        </authorList>
    </citation>
    <scope>NUCLEOTIDE SEQUENCE [LARGE SCALE GENOMIC DNA]</scope>
    <source>
        <strain evidence="1 4">NBRC 102219</strain>
    </source>
</reference>
<dbReference type="Proteomes" id="UP000184123">
    <property type="component" value="Unassembled WGS sequence"/>
</dbReference>
<dbReference type="STRING" id="44933.SAMN05660971_00420"/>
<organism evidence="2 3">
    <name type="scientific">Halomonas cupida</name>
    <dbReference type="NCBI Taxonomy" id="44933"/>
    <lineage>
        <taxon>Bacteria</taxon>
        <taxon>Pseudomonadati</taxon>
        <taxon>Pseudomonadota</taxon>
        <taxon>Gammaproteobacteria</taxon>
        <taxon>Oceanospirillales</taxon>
        <taxon>Halomonadaceae</taxon>
        <taxon>Halomonas</taxon>
    </lineage>
</organism>
<name>A0A1M7AA29_9GAMM</name>
<evidence type="ECO:0000313" key="4">
    <source>
        <dbReference type="Proteomes" id="UP000321726"/>
    </source>
</evidence>
<dbReference type="PANTHER" id="PTHR39338">
    <property type="entry name" value="BLL5662 PROTEIN-RELATED"/>
    <property type="match status" value="1"/>
</dbReference>
<proteinExistence type="predicted"/>
<dbReference type="OrthoDB" id="9764216at2"/>
<evidence type="ECO:0000313" key="1">
    <source>
        <dbReference type="EMBL" id="GEN22475.1"/>
    </source>
</evidence>
<evidence type="ECO:0000313" key="3">
    <source>
        <dbReference type="Proteomes" id="UP000184123"/>
    </source>
</evidence>
<dbReference type="EMBL" id="BJXU01000013">
    <property type="protein sequence ID" value="GEN22475.1"/>
    <property type="molecule type" value="Genomic_DNA"/>
</dbReference>
<keyword evidence="4" id="KW-1185">Reference proteome</keyword>